<dbReference type="Proteomes" id="UP000623608">
    <property type="component" value="Unassembled WGS sequence"/>
</dbReference>
<dbReference type="EMBL" id="BOMY01000033">
    <property type="protein sequence ID" value="GIF22276.1"/>
    <property type="molecule type" value="Genomic_DNA"/>
</dbReference>
<protein>
    <submittedName>
        <fullName evidence="2">Uncharacterized protein</fullName>
    </submittedName>
</protein>
<evidence type="ECO:0000256" key="1">
    <source>
        <dbReference type="SAM" id="MobiDB-lite"/>
    </source>
</evidence>
<sequence length="57" mass="6134">MAEDELEDPETVRPESKDDGKSDQATEDDAKASSALEKATSWVVMRIVGSIHGSSPE</sequence>
<accession>A0A919NNS9</accession>
<keyword evidence="3" id="KW-1185">Reference proteome</keyword>
<evidence type="ECO:0000313" key="3">
    <source>
        <dbReference type="Proteomes" id="UP000623608"/>
    </source>
</evidence>
<evidence type="ECO:0000313" key="2">
    <source>
        <dbReference type="EMBL" id="GIF22276.1"/>
    </source>
</evidence>
<dbReference type="AlphaFoldDB" id="A0A919NNS9"/>
<gene>
    <name evidence="2" type="ORF">Ate02nite_50060</name>
</gene>
<name>A0A919NNS9_9ACTN</name>
<organism evidence="2 3">
    <name type="scientific">Paractinoplanes tereljensis</name>
    <dbReference type="NCBI Taxonomy" id="571912"/>
    <lineage>
        <taxon>Bacteria</taxon>
        <taxon>Bacillati</taxon>
        <taxon>Actinomycetota</taxon>
        <taxon>Actinomycetes</taxon>
        <taxon>Micromonosporales</taxon>
        <taxon>Micromonosporaceae</taxon>
        <taxon>Paractinoplanes</taxon>
    </lineage>
</organism>
<feature type="region of interest" description="Disordered" evidence="1">
    <location>
        <begin position="1"/>
        <end position="38"/>
    </location>
</feature>
<reference evidence="2" key="1">
    <citation type="submission" date="2021-01" db="EMBL/GenBank/DDBJ databases">
        <title>Whole genome shotgun sequence of Actinoplanes tereljensis NBRC 105297.</title>
        <authorList>
            <person name="Komaki H."/>
            <person name="Tamura T."/>
        </authorList>
    </citation>
    <scope>NUCLEOTIDE SEQUENCE</scope>
    <source>
        <strain evidence="2">NBRC 105297</strain>
    </source>
</reference>
<feature type="compositionally biased region" description="Basic and acidic residues" evidence="1">
    <location>
        <begin position="10"/>
        <end position="31"/>
    </location>
</feature>
<proteinExistence type="predicted"/>
<comment type="caution">
    <text evidence="2">The sequence shown here is derived from an EMBL/GenBank/DDBJ whole genome shotgun (WGS) entry which is preliminary data.</text>
</comment>